<sequence length="296" mass="32852">MSRADDLRDCEDCLAPADAFAIVGEETRLSILEALWRLDEPAAFSEIRAAVGMTDSAQFNYHLGKLTDQFVRKTDDGYELRTAGERIVQAIFAGSFTQHPEREIEIDDPCVRCGATLSAHYVDEQLSITCPACEHGHGEYPFPPGGLHDRTDAEILSAFDQRVRHLHCLAKDGVCPECNGRMATTIGRGEDCCLGVSVRATHRCRQCAHELCSAVGLGLLDQSPVVSFYEDHGVDLAQTPYWRLDWCVDDHPVTVVEEDPWRLRVDVTRDGDRLAVVVDGDLEIVETRRDPATPAE</sequence>
<proteinExistence type="predicted"/>
<dbReference type="InterPro" id="IPR055775">
    <property type="entry name" value="DUF7351"/>
</dbReference>
<gene>
    <name evidence="3" type="ORF">E5139_05395</name>
</gene>
<dbReference type="AlphaFoldDB" id="A0A4D6KGA3"/>
<protein>
    <submittedName>
        <fullName evidence="3">Helix-turn-helix transcriptional regulator</fullName>
    </submittedName>
</protein>
<dbReference type="InterPro" id="IPR011991">
    <property type="entry name" value="ArsR-like_HTH"/>
</dbReference>
<evidence type="ECO:0000259" key="1">
    <source>
        <dbReference type="Pfam" id="PF24038"/>
    </source>
</evidence>
<dbReference type="CDD" id="cd00090">
    <property type="entry name" value="HTH_ARSR"/>
    <property type="match status" value="1"/>
</dbReference>
<reference evidence="3 4" key="1">
    <citation type="submission" date="2019-04" db="EMBL/GenBank/DDBJ databases">
        <title>Complete genome sequence of Arthrobacter sp. ZXY-2 associated with effective atrazine degradation and salt adaptation.</title>
        <authorList>
            <person name="Zhao X."/>
        </authorList>
    </citation>
    <scope>NUCLEOTIDE SEQUENCE [LARGE SCALE GENOMIC DNA]</scope>
    <source>
        <strain evidence="4">ZP60</strain>
    </source>
</reference>
<dbReference type="SUPFAM" id="SSF46785">
    <property type="entry name" value="Winged helix' DNA-binding domain"/>
    <property type="match status" value="1"/>
</dbReference>
<reference evidence="3 4" key="2">
    <citation type="submission" date="2019-04" db="EMBL/GenBank/DDBJ databases">
        <authorList>
            <person name="Yang S."/>
            <person name="Wei W."/>
        </authorList>
    </citation>
    <scope>NUCLEOTIDE SEQUENCE [LARGE SCALE GENOMIC DNA]</scope>
    <source>
        <strain evidence="4">ZP60</strain>
    </source>
</reference>
<dbReference type="GeneID" id="42178349"/>
<name>A0A4D6KGA3_9EURY</name>
<dbReference type="KEGG" id="halz:E5139_05395"/>
<dbReference type="InterPro" id="IPR055771">
    <property type="entry name" value="DUF7347"/>
</dbReference>
<organism evidence="3 4">
    <name type="scientific">Halomicrobium mukohataei</name>
    <dbReference type="NCBI Taxonomy" id="57705"/>
    <lineage>
        <taxon>Archaea</taxon>
        <taxon>Methanobacteriati</taxon>
        <taxon>Methanobacteriota</taxon>
        <taxon>Stenosarchaea group</taxon>
        <taxon>Halobacteria</taxon>
        <taxon>Halobacteriales</taxon>
        <taxon>Haloarculaceae</taxon>
        <taxon>Halomicrobium</taxon>
    </lineage>
</organism>
<dbReference type="EMBL" id="CP039375">
    <property type="protein sequence ID" value="QCD65101.1"/>
    <property type="molecule type" value="Genomic_DNA"/>
</dbReference>
<feature type="domain" description="DUF7347" evidence="1">
    <location>
        <begin position="16"/>
        <end position="91"/>
    </location>
</feature>
<dbReference type="OMA" id="PYWTLPW"/>
<evidence type="ECO:0000259" key="2">
    <source>
        <dbReference type="Pfam" id="PF24042"/>
    </source>
</evidence>
<evidence type="ECO:0000313" key="3">
    <source>
        <dbReference type="EMBL" id="QCD65101.1"/>
    </source>
</evidence>
<dbReference type="InterPro" id="IPR036388">
    <property type="entry name" value="WH-like_DNA-bd_sf"/>
</dbReference>
<evidence type="ECO:0000313" key="4">
    <source>
        <dbReference type="Proteomes" id="UP000297053"/>
    </source>
</evidence>
<dbReference type="Pfam" id="PF24042">
    <property type="entry name" value="DUF7351"/>
    <property type="match status" value="1"/>
</dbReference>
<feature type="domain" description="DUF7351" evidence="2">
    <location>
        <begin position="107"/>
        <end position="284"/>
    </location>
</feature>
<dbReference type="InterPro" id="IPR036390">
    <property type="entry name" value="WH_DNA-bd_sf"/>
</dbReference>
<accession>A0A4D6KGA3</accession>
<dbReference type="Proteomes" id="UP000297053">
    <property type="component" value="Chromosome"/>
</dbReference>
<dbReference type="Gene3D" id="1.10.10.10">
    <property type="entry name" value="Winged helix-like DNA-binding domain superfamily/Winged helix DNA-binding domain"/>
    <property type="match status" value="1"/>
</dbReference>
<dbReference type="Pfam" id="PF24038">
    <property type="entry name" value="DUF7347"/>
    <property type="match status" value="1"/>
</dbReference>
<dbReference type="RefSeq" id="WP_012807953.1">
    <property type="nucleotide sequence ID" value="NZ_CP039375.1"/>
</dbReference>